<dbReference type="PROSITE" id="PS00375">
    <property type="entry name" value="UDPGT"/>
    <property type="match status" value="4"/>
</dbReference>
<feature type="compositionally biased region" description="Basic and acidic residues" evidence="8">
    <location>
        <begin position="1960"/>
        <end position="1970"/>
    </location>
</feature>
<comment type="subcellular location">
    <subcellularLocation>
        <location evidence="1">Membrane</location>
    </subcellularLocation>
</comment>
<dbReference type="GO" id="GO:0008194">
    <property type="term" value="F:UDP-glycosyltransferase activity"/>
    <property type="evidence" value="ECO:0007669"/>
    <property type="project" value="InterPro"/>
</dbReference>
<evidence type="ECO:0000313" key="11">
    <source>
        <dbReference type="Proteomes" id="UP001460270"/>
    </source>
</evidence>
<dbReference type="FunFam" id="3.40.50.2000:FF:000203">
    <property type="entry name" value="UDP-glucuronosyltransferase"/>
    <property type="match status" value="4"/>
</dbReference>
<evidence type="ECO:0008006" key="12">
    <source>
        <dbReference type="Google" id="ProtNLM"/>
    </source>
</evidence>
<dbReference type="PANTHER" id="PTHR48043">
    <property type="entry name" value="EG:EG0003.4 PROTEIN-RELATED"/>
    <property type="match status" value="1"/>
</dbReference>
<proteinExistence type="inferred from homology"/>
<evidence type="ECO:0000256" key="2">
    <source>
        <dbReference type="ARBA" id="ARBA00009995"/>
    </source>
</evidence>
<dbReference type="InterPro" id="IPR002213">
    <property type="entry name" value="UDP_glucos_trans"/>
</dbReference>
<dbReference type="SUPFAM" id="SSF53756">
    <property type="entry name" value="UDP-Glycosyltransferase/glycogen phosphorylase"/>
    <property type="match status" value="4"/>
</dbReference>
<accession>A0AAW0NU61</accession>
<dbReference type="InterPro" id="IPR035595">
    <property type="entry name" value="UDP_glycos_trans_CS"/>
</dbReference>
<dbReference type="FunFam" id="3.40.50.2000:FF:000134">
    <property type="entry name" value="UDP-glucuronosyltransferase 2A2 isoform X1"/>
    <property type="match status" value="1"/>
</dbReference>
<evidence type="ECO:0000256" key="5">
    <source>
        <dbReference type="ARBA" id="ARBA00022692"/>
    </source>
</evidence>
<evidence type="ECO:0000256" key="6">
    <source>
        <dbReference type="ARBA" id="ARBA00022989"/>
    </source>
</evidence>
<dbReference type="Pfam" id="PF00201">
    <property type="entry name" value="UDPGT"/>
    <property type="match status" value="5"/>
</dbReference>
<keyword evidence="5" id="KW-0812">Transmembrane</keyword>
<dbReference type="CDD" id="cd03784">
    <property type="entry name" value="GT1_Gtf-like"/>
    <property type="match status" value="4"/>
</dbReference>
<keyword evidence="7" id="KW-0472">Membrane</keyword>
<dbReference type="Gene3D" id="3.40.50.2000">
    <property type="entry name" value="Glycogen Phosphorylase B"/>
    <property type="match status" value="4"/>
</dbReference>
<dbReference type="GO" id="GO:0016020">
    <property type="term" value="C:membrane"/>
    <property type="evidence" value="ECO:0007669"/>
    <property type="project" value="UniProtKB-SubCell"/>
</dbReference>
<keyword evidence="6" id="KW-1133">Transmembrane helix</keyword>
<evidence type="ECO:0000313" key="10">
    <source>
        <dbReference type="EMBL" id="KAK7904674.1"/>
    </source>
</evidence>
<protein>
    <recommendedName>
        <fullName evidence="12">UDP-glucuronosyltransferase</fullName>
    </recommendedName>
</protein>
<evidence type="ECO:0000256" key="1">
    <source>
        <dbReference type="ARBA" id="ARBA00004370"/>
    </source>
</evidence>
<reference evidence="11" key="1">
    <citation type="submission" date="2024-04" db="EMBL/GenBank/DDBJ databases">
        <title>Salinicola lusitanus LLJ914,a marine bacterium isolated from the Okinawa Trough.</title>
        <authorList>
            <person name="Li J."/>
        </authorList>
    </citation>
    <scope>NUCLEOTIDE SEQUENCE [LARGE SCALE GENOMIC DNA]</scope>
</reference>
<dbReference type="InterPro" id="IPR050271">
    <property type="entry name" value="UDP-glycosyltransferase"/>
</dbReference>
<dbReference type="Proteomes" id="UP001460270">
    <property type="component" value="Unassembled WGS sequence"/>
</dbReference>
<dbReference type="FunFam" id="3.40.50.2000:FF:000001">
    <property type="entry name" value="UDP-glucuronosyltransferase"/>
    <property type="match status" value="3"/>
</dbReference>
<keyword evidence="3" id="KW-0328">Glycosyltransferase</keyword>
<dbReference type="PANTHER" id="PTHR48043:SF32">
    <property type="entry name" value="UDP-GLUCURONOSYLTRANSFERASE"/>
    <property type="match status" value="1"/>
</dbReference>
<feature type="signal peptide" evidence="9">
    <location>
        <begin position="1"/>
        <end position="22"/>
    </location>
</feature>
<keyword evidence="9" id="KW-0732">Signal</keyword>
<keyword evidence="11" id="KW-1185">Reference proteome</keyword>
<organism evidence="10 11">
    <name type="scientific">Mugilogobius chulae</name>
    <name type="common">yellowstripe goby</name>
    <dbReference type="NCBI Taxonomy" id="88201"/>
    <lineage>
        <taxon>Eukaryota</taxon>
        <taxon>Metazoa</taxon>
        <taxon>Chordata</taxon>
        <taxon>Craniata</taxon>
        <taxon>Vertebrata</taxon>
        <taxon>Euteleostomi</taxon>
        <taxon>Actinopterygii</taxon>
        <taxon>Neopterygii</taxon>
        <taxon>Teleostei</taxon>
        <taxon>Neoteleostei</taxon>
        <taxon>Acanthomorphata</taxon>
        <taxon>Gobiaria</taxon>
        <taxon>Gobiiformes</taxon>
        <taxon>Gobioidei</taxon>
        <taxon>Gobiidae</taxon>
        <taxon>Gobionellinae</taxon>
        <taxon>Mugilogobius</taxon>
    </lineage>
</organism>
<evidence type="ECO:0000256" key="8">
    <source>
        <dbReference type="SAM" id="MobiDB-lite"/>
    </source>
</evidence>
<name>A0AAW0NU61_9GOBI</name>
<comment type="caution">
    <text evidence="10">The sequence shown here is derived from an EMBL/GenBank/DDBJ whole genome shotgun (WGS) entry which is preliminary data.</text>
</comment>
<keyword evidence="4" id="KW-0808">Transferase</keyword>
<evidence type="ECO:0000256" key="3">
    <source>
        <dbReference type="ARBA" id="ARBA00022676"/>
    </source>
</evidence>
<gene>
    <name evidence="10" type="ORF">WMY93_017281</name>
</gene>
<evidence type="ECO:0000256" key="4">
    <source>
        <dbReference type="ARBA" id="ARBA00022679"/>
    </source>
</evidence>
<sequence>MWTSLSLTVLIVMLLSFPSGDSSKIVVVPVDGSHWLNMEIILRKLHSRGHEITVLRSPKSWYIPENSTIYSSINVHMLEDEEDLEAYNRLLLDVIKCREKSSFIRSFCQQYEITKLLSKGHKILADSTAALLDNPVFMKKMHDAQFDLMLTDPAFSVGVILGSYLKLPMVFNVRWINNGESHFAMAPSPPSYVPVSGTELTDKLDFMERVKNVLFYFYYQLELQFLINPPYNDLMSRHFPPGTDLLSLELSADIWLVRADFIFEFPRPTMPNVVYIGGFQCQEPSPLSGDLQSFVESSGDHGVVIMSLGTFVSALPRKTTEAIAAAFAELPQKVIWRYIGQPPTSLGNNTLLVKWLPQKDLLGHPKTRAFVAHGGTNGMYEAIYHGVPVVGLPLLFDQFDNVLRLKARGAARIVEAKSITKDSFLEAVKDVIENPSYRENIQRLSRLHRDTPISPMDAALFWIEYVIRNKGAQHLQSAGYRLPWMWTSLSLTVLTVVLLCFPGGDSSKIVVVPVDGSHWLNMEIILRKLHSRGHEITVLRSPKSWYIPENSTVYTSINIHSLEDEEDMEVYNRMLLDVIECRKKSIFIRSFCQQYQITKLLRKGHKILADSAAALLDNPVFMKKMYDMQFDLMLTDPGMPVGVILGSYLKLPMVFNVRWINNGESHFAMAPSPPSYVPVSGTELTDKMDFMESVKNVLFYFYSQIELEFLIYPAYNDLMSRHFPPGTDLLSLELSADIWLVRADFVFEFPRPTMPNVVYIGGFQSQEPSPLSGDLQTFVESSGDHGVVIMSLGTIVSALPRETTEAIAAAFAELPQKVIWRYIGQPPTSLGNNTLLVKWLPQKDLLGHPKTRAFVAHGGTNGMYEAIYHGVPVVGLPLLFDQFDNVIRLKARGAARIVEAKSITKDSFLEAVKDVIENPSYRENIQRLSRLHRDTPISPMDAALFWIEYVIRNKGARHLQSAGYQLPWMWISLSLTVLTVVLLGFPGSDSSKIVVVPLDGSHWLNIEIILRKLHSRGHEITVLRSQKSWYIPENSTIYTSINIHSIEDEGDLEAYNRMLLDVIKCREKTSFIRSFCQRYKITRLLRKGHKILADSAAALLDNPVFMKKMHDGQFDLMLTDPAFPVGVILGSYLKLPMVFNVRWINNGDSHFAMAPSPSSYVPISGTELTDKMEFEERVKNVLYYFYSQIELQFFINPAYYDLMSRHFSPGTDLLSLELSADIWLVRADFVFEFPRPTMPNVVYIGGLQCHEPSPLSGDLQSFVESSGDDGVVIMSLGTLVSALPRKTTEAIAEAFAELPQKVIWKYIGQPPTSLGNNTLLVKWLPQKDLLGHPKTRAFVAHGGTNGMYEAIYHGVPVVGLPLLFDQFDNVLRLKARGAARVVEPSFITKDSFLEAVKDVIENPSYRENIQRLSRLHRDTPISPMDAALFWIEYVIRNKGAQHLQSAGYWLPWMWAFFSFSLTILSVLLSFPGGDSGRILVVPVDGSHWLNMEIILRKLHAKGHELTVLHSPKSWFISKNSTMYTSILIRTLGVEDDMEGYNRILKDMMECRKKSPFILTICQQYEVTKMVRSYHAILANDIAALLDDPVFMKKLHDMKFDLMLTDPAFPVGVILGGYLKLPMVFNVRWLSNGESQLTIAPSPPSFVPFSGTELSDKMNFVERVKNVLFCFYSQIELQFRVYPAYVDLITRHFPPGTDLLSLELSAAIWLVRSDFIFEFPRPTMPNVVYIEITEAIAAAFAELPQKVIWRYMGQPPTSLGNNTLLVKWLPQKDLLGHPKTRAFVAHGGTNGLYEAIYHGVPVVGFPLLFDQFDNVIRLKARGAARVVEPSLITKDSFLEVIMDVIENPSYRENIQRLSRLHRDTPISPMDAALFWIEYVIRNKGAQHLQSAGYREPWAMLGSGLGSEDECVDQLMGPSSAAVQSVALCQQRVALLCRGQEGGAGLRMLPLKLKKWTSCGGNDRRADKEQSRRSVPSLRRREQLQPHVGHFHSWILRWR</sequence>
<feature type="region of interest" description="Disordered" evidence="8">
    <location>
        <begin position="1958"/>
        <end position="1979"/>
    </location>
</feature>
<comment type="similarity">
    <text evidence="2">Belongs to the UDP-glycosyltransferase family.</text>
</comment>
<evidence type="ECO:0000256" key="9">
    <source>
        <dbReference type="SAM" id="SignalP"/>
    </source>
</evidence>
<dbReference type="EMBL" id="JBBPFD010000012">
    <property type="protein sequence ID" value="KAK7904674.1"/>
    <property type="molecule type" value="Genomic_DNA"/>
</dbReference>
<evidence type="ECO:0000256" key="7">
    <source>
        <dbReference type="ARBA" id="ARBA00023136"/>
    </source>
</evidence>
<feature type="chain" id="PRO_5043900702" description="UDP-glucuronosyltransferase" evidence="9">
    <location>
        <begin position="23"/>
        <end position="1997"/>
    </location>
</feature>